<keyword evidence="3" id="KW-1185">Reference proteome</keyword>
<evidence type="ECO:0000313" key="3">
    <source>
        <dbReference type="Proteomes" id="UP000218231"/>
    </source>
</evidence>
<accession>A0A2A2M2R8</accession>
<dbReference type="Proteomes" id="UP000218231">
    <property type="component" value="Unassembled WGS sequence"/>
</dbReference>
<evidence type="ECO:0000256" key="1">
    <source>
        <dbReference type="SAM" id="MobiDB-lite"/>
    </source>
</evidence>
<dbReference type="AlphaFoldDB" id="A0A2A2M2R8"/>
<feature type="region of interest" description="Disordered" evidence="1">
    <location>
        <begin position="56"/>
        <end position="81"/>
    </location>
</feature>
<protein>
    <submittedName>
        <fullName evidence="2">Uncharacterized protein</fullName>
    </submittedName>
</protein>
<organism evidence="2 3">
    <name type="scientific">Diploscapter pachys</name>
    <dbReference type="NCBI Taxonomy" id="2018661"/>
    <lineage>
        <taxon>Eukaryota</taxon>
        <taxon>Metazoa</taxon>
        <taxon>Ecdysozoa</taxon>
        <taxon>Nematoda</taxon>
        <taxon>Chromadorea</taxon>
        <taxon>Rhabditida</taxon>
        <taxon>Rhabditina</taxon>
        <taxon>Rhabditomorpha</taxon>
        <taxon>Rhabditoidea</taxon>
        <taxon>Rhabditidae</taxon>
        <taxon>Diploscapter</taxon>
    </lineage>
</organism>
<evidence type="ECO:0000313" key="2">
    <source>
        <dbReference type="EMBL" id="PAV92730.1"/>
    </source>
</evidence>
<sequence length="95" mass="10936">MCLLVEPPNLLLQQGRSQEQRAADLPAFNVVRRNREDPFVAFRCIQALGVLRQSGERDGNFHAQPPDQQQSEQTEGDDAFGNFDRRRLQRCLNVR</sequence>
<gene>
    <name evidence="2" type="ORF">WR25_03390</name>
</gene>
<reference evidence="2 3" key="1">
    <citation type="journal article" date="2017" name="Curr. Biol.">
        <title>Genome architecture and evolution of a unichromosomal asexual nematode.</title>
        <authorList>
            <person name="Fradin H."/>
            <person name="Zegar C."/>
            <person name="Gutwein M."/>
            <person name="Lucas J."/>
            <person name="Kovtun M."/>
            <person name="Corcoran D."/>
            <person name="Baugh L.R."/>
            <person name="Kiontke K."/>
            <person name="Gunsalus K."/>
            <person name="Fitch D.H."/>
            <person name="Piano F."/>
        </authorList>
    </citation>
    <scope>NUCLEOTIDE SEQUENCE [LARGE SCALE GENOMIC DNA]</scope>
    <source>
        <strain evidence="2">PF1309</strain>
    </source>
</reference>
<comment type="caution">
    <text evidence="2">The sequence shown here is derived from an EMBL/GenBank/DDBJ whole genome shotgun (WGS) entry which is preliminary data.</text>
</comment>
<proteinExistence type="predicted"/>
<dbReference type="EMBL" id="LIAE01006053">
    <property type="protein sequence ID" value="PAV92730.1"/>
    <property type="molecule type" value="Genomic_DNA"/>
</dbReference>
<name>A0A2A2M2R8_9BILA</name>